<organism evidence="1 2">
    <name type="scientific">Rhabditophanes sp. KR3021</name>
    <dbReference type="NCBI Taxonomy" id="114890"/>
    <lineage>
        <taxon>Eukaryota</taxon>
        <taxon>Metazoa</taxon>
        <taxon>Ecdysozoa</taxon>
        <taxon>Nematoda</taxon>
        <taxon>Chromadorea</taxon>
        <taxon>Rhabditida</taxon>
        <taxon>Tylenchina</taxon>
        <taxon>Panagrolaimomorpha</taxon>
        <taxon>Strongyloidoidea</taxon>
        <taxon>Alloionematidae</taxon>
        <taxon>Rhabditophanes</taxon>
    </lineage>
</organism>
<evidence type="ECO:0000313" key="1">
    <source>
        <dbReference type="Proteomes" id="UP000095286"/>
    </source>
</evidence>
<reference evidence="2" key="1">
    <citation type="submission" date="2016-11" db="UniProtKB">
        <authorList>
            <consortium name="WormBaseParasite"/>
        </authorList>
    </citation>
    <scope>IDENTIFICATION</scope>
    <source>
        <strain evidence="2">KR3021</strain>
    </source>
</reference>
<dbReference type="Proteomes" id="UP000095286">
    <property type="component" value="Unplaced"/>
</dbReference>
<proteinExistence type="predicted"/>
<accession>A0AC35UD95</accession>
<evidence type="ECO:0000313" key="2">
    <source>
        <dbReference type="WBParaSite" id="RSKR_0001020100.1"/>
    </source>
</evidence>
<sequence>MVLFLQILLISFKLVFFVVATEKVNGFNIFNENYIYAKNILNATNTYSPDRITLVITCSSFYLKPKIEGSINNWDGPMIIGVLIDDNEIIGKQAACVYCTFKNMKGVNSKLSVQFIYKIRYPNYSEAELMKYLSSVDCKNKSQVESICEMKKRSFEEKVTKASMFPINVLRNIGRREVTTEFMILTDLDHVYSEHFESKMAALARKELKAGSKKVLVMRFFEVDDSIKEPVKNKNELKKLMNAKLATEFHFKNFRTGHAIPKLPQWFKIKDSDVATVQFAQPFKGKRWEPQIVTRSDIPLHYDMPYPHLSQTSHRIELCRAGYKFLIVNDCFVYHQGFKSKEELKFVRTVGKFNEKKKLLSKQKGAFVKRLDRIYPKTHNKCPI</sequence>
<protein>
    <submittedName>
        <fullName evidence="2">N-acetyllactosaminide beta-1,3-N-acetylglucosaminyltransferase</fullName>
    </submittedName>
</protein>
<name>A0AC35UD95_9BILA</name>
<dbReference type="WBParaSite" id="RSKR_0001020100.1">
    <property type="protein sequence ID" value="RSKR_0001020100.1"/>
    <property type="gene ID" value="RSKR_0001020100"/>
</dbReference>